<dbReference type="InterPro" id="IPR013491">
    <property type="entry name" value="Tape_meas_N"/>
</dbReference>
<evidence type="ECO:0000313" key="4">
    <source>
        <dbReference type="Proteomes" id="UP000306798"/>
    </source>
</evidence>
<dbReference type="SUPFAM" id="SSF74748">
    <property type="entry name" value="Variable surface antigen VlsE"/>
    <property type="match status" value="1"/>
</dbReference>
<comment type="caution">
    <text evidence="3">The sequence shown here is derived from an EMBL/GenBank/DDBJ whole genome shotgun (WGS) entry which is preliminary data.</text>
</comment>
<feature type="transmembrane region" description="Helical" evidence="1">
    <location>
        <begin position="502"/>
        <end position="520"/>
    </location>
</feature>
<sequence length="849" mass="88205">MGHSAILSVRITGNANDAVKAFEKATKKAAAFGSFMGNVAAKGVEKLWDKLTGCGADVVNMSDSVDKFKNTMKFAGLDTSAVDKAAQAARKYADETVYGLDDVQNTMAQLAANGIGNYTQLTQAAGNLNAVAGGNKDTFKSVAMMLTQTAGAGKLTTENWNQLADAIPGASGKLQEAMKKNGAYTGNFRDAMAKGEITAEEFNKALADLGMTDVAREAATSTQTIEGAMGNLEAAVTGGLTDAFNLFKPAVTGAMSTAADAISTFSKTATDNLGKFMTAFTDSGTLETGRIMLEDIVNAGRALGDAFGALIDAINPFSGQIKDATDAGSLAGEMFNTLTEYVGAVSFKIQDAAAWLKDLAAGLKDSGAAQTAIGVFNSVRDVFNSVVDAIKAIIGELPGIGSGADVGRRLGDAFNGAAGVVNKVLDVLKGIADWAANHSGAIISAVAGIAGAFGAFKAAEAAKKAFDAFKTGKAALDTFKKAQEASTIAQAAFNAVMNANPIMLVVTAIGLVVAALTYFFTQTETGRKAWASFMDWLGAAWNGLVATLQPVIDAIGALWNSACEFAGALWEAFSTRLTEIWAAIQPILQPVIDWIMTQWQICGDAIKLVWDTVCSAIATIVNVIKGIFDVATAVIRGDWEGAGNAVKGIWNAIGGFFSGLGSRIAGFFSSACSRIAGFFSNAGNSVKAAWNGVVSWFGQLPGKIMGIFSGAGSWLANAGQAIMDGLLGGLKSAWNNVTSFIGGIGDWIKAHKGPPEYDKIMLVENGKLIMQGFAKGLTSGFDTDVRKAIAGANGALKRMPLNVTAAYDAVSAKQQPITVNVTFSGVVGDPEAVARQINRVLDDYSAKRR</sequence>
<dbReference type="AlphaFoldDB" id="A0A4V3WRU8"/>
<keyword evidence="1" id="KW-1133">Transmembrane helix</keyword>
<reference evidence="3 4" key="1">
    <citation type="submission" date="2019-04" db="EMBL/GenBank/DDBJ databases">
        <title>Microbes associate with the intestines of laboratory mice.</title>
        <authorList>
            <person name="Navarre W."/>
            <person name="Wong E."/>
            <person name="Huang K.C."/>
            <person name="Tropini C."/>
            <person name="Ng K."/>
            <person name="Yu B."/>
        </authorList>
    </citation>
    <scope>NUCLEOTIDE SEQUENCE [LARGE SCALE GENOMIC DNA]</scope>
    <source>
        <strain evidence="3 4">NM87_A27A</strain>
    </source>
</reference>
<accession>A0A4V3WRU8</accession>
<evidence type="ECO:0000259" key="2">
    <source>
        <dbReference type="Pfam" id="PF20155"/>
    </source>
</evidence>
<protein>
    <recommendedName>
        <fullName evidence="2">Tape measure protein N-terminal domain-containing protein</fullName>
    </recommendedName>
</protein>
<organism evidence="3 4">
    <name type="scientific">Bifidobacterium pseudolongum</name>
    <dbReference type="NCBI Taxonomy" id="1694"/>
    <lineage>
        <taxon>Bacteria</taxon>
        <taxon>Bacillati</taxon>
        <taxon>Actinomycetota</taxon>
        <taxon>Actinomycetes</taxon>
        <taxon>Bifidobacteriales</taxon>
        <taxon>Bifidobacteriaceae</taxon>
        <taxon>Bifidobacterium</taxon>
    </lineage>
</organism>
<keyword evidence="1" id="KW-0472">Membrane</keyword>
<dbReference type="EMBL" id="SSTF01000019">
    <property type="protein sequence ID" value="THG24937.1"/>
    <property type="molecule type" value="Genomic_DNA"/>
</dbReference>
<feature type="domain" description="Tape measure protein N-terminal" evidence="2">
    <location>
        <begin position="58"/>
        <end position="240"/>
    </location>
</feature>
<name>A0A4V3WRU8_9BIFI</name>
<dbReference type="RefSeq" id="WP_136511486.1">
    <property type="nucleotide sequence ID" value="NZ_SSTF01000019.1"/>
</dbReference>
<dbReference type="Proteomes" id="UP000306798">
    <property type="component" value="Unassembled WGS sequence"/>
</dbReference>
<evidence type="ECO:0000313" key="3">
    <source>
        <dbReference type="EMBL" id="THG24937.1"/>
    </source>
</evidence>
<evidence type="ECO:0000256" key="1">
    <source>
        <dbReference type="SAM" id="Phobius"/>
    </source>
</evidence>
<dbReference type="NCBIfam" id="TIGR02675">
    <property type="entry name" value="tape_meas_nterm"/>
    <property type="match status" value="1"/>
</dbReference>
<keyword evidence="1" id="KW-0812">Transmembrane</keyword>
<proteinExistence type="predicted"/>
<dbReference type="Pfam" id="PF20155">
    <property type="entry name" value="TMP_3"/>
    <property type="match status" value="1"/>
</dbReference>
<gene>
    <name evidence="3" type="ORF">E5991_06975</name>
</gene>